<dbReference type="InterPro" id="IPR051489">
    <property type="entry name" value="ADAM_Metalloproteinase"/>
</dbReference>
<evidence type="ECO:0000259" key="2">
    <source>
        <dbReference type="PROSITE" id="PS50215"/>
    </source>
</evidence>
<comment type="caution">
    <text evidence="1">Lacks conserved residue(s) required for the propagation of feature annotation.</text>
</comment>
<sequence length="308" mass="35224">MTRPDTSTEIYDAGISTGRLVLKFVEGYVEDHLNSSFVDGFLDVDTFYGIVYLENNLYHIEKMNKFPELRKAKDGESLIYKRKFVGLGSFYDFIRNKKKVLSNKGNICTLHIFMDESFTKKICNSDIKYCVSLTVSSVKRVNSIFRSTDFNSDGYPDNIGFRIKRISSNNTKNVPKYNDKMINSKMYLESFALHPDLKDVCLGIAFTAQSFKNNVVGVSYAALPYNFYGGGICSRYYNALVISYFHGNREIVRQDLNDIALAHELGHSFGSFHDINQEYYLMSAKSTGVLKPTSFTFSKRSRDNMYSE</sequence>
<dbReference type="PROSITE" id="PS50215">
    <property type="entry name" value="ADAM_MEPRO"/>
    <property type="match status" value="1"/>
</dbReference>
<dbReference type="RefSeq" id="XP_017775174.1">
    <property type="nucleotide sequence ID" value="XM_017919685.1"/>
</dbReference>
<evidence type="ECO:0000313" key="3">
    <source>
        <dbReference type="Proteomes" id="UP000695000"/>
    </source>
</evidence>
<dbReference type="PANTHER" id="PTHR45702">
    <property type="entry name" value="ADAM10/ADAM17 METALLOPEPTIDASE FAMILY MEMBER"/>
    <property type="match status" value="1"/>
</dbReference>
<dbReference type="InterPro" id="IPR024079">
    <property type="entry name" value="MetalloPept_cat_dom_sf"/>
</dbReference>
<dbReference type="SUPFAM" id="SSF55486">
    <property type="entry name" value="Metalloproteases ('zincins'), catalytic domain"/>
    <property type="match status" value="1"/>
</dbReference>
<keyword evidence="3" id="KW-1185">Reference proteome</keyword>
<dbReference type="Proteomes" id="UP000695000">
    <property type="component" value="Unplaced"/>
</dbReference>
<reference evidence="4" key="1">
    <citation type="submission" date="2025-08" db="UniProtKB">
        <authorList>
            <consortium name="RefSeq"/>
        </authorList>
    </citation>
    <scope>IDENTIFICATION</scope>
    <source>
        <tissue evidence="4">Whole Larva</tissue>
    </source>
</reference>
<feature type="binding site" evidence="1">
    <location>
        <position position="273"/>
    </location>
    <ligand>
        <name>Zn(2+)</name>
        <dbReference type="ChEBI" id="CHEBI:29105"/>
        <note>catalytic</note>
    </ligand>
</feature>
<dbReference type="PANTHER" id="PTHR45702:SF2">
    <property type="entry name" value="KUZBANIAN, ISOFORM A"/>
    <property type="match status" value="1"/>
</dbReference>
<feature type="domain" description="Peptidase M12B" evidence="2">
    <location>
        <begin position="106"/>
        <end position="308"/>
    </location>
</feature>
<feature type="active site" evidence="1">
    <location>
        <position position="264"/>
    </location>
</feature>
<feature type="binding site" evidence="1">
    <location>
        <position position="267"/>
    </location>
    <ligand>
        <name>Zn(2+)</name>
        <dbReference type="ChEBI" id="CHEBI:29105"/>
        <note>catalytic</note>
    </ligand>
</feature>
<keyword evidence="1" id="KW-0862">Zinc</keyword>
<accession>A0ABM1MKS4</accession>
<gene>
    <name evidence="4" type="primary">LOC108561653</name>
</gene>
<name>A0ABM1MKS4_NICVS</name>
<evidence type="ECO:0000313" key="4">
    <source>
        <dbReference type="RefSeq" id="XP_017775174.1"/>
    </source>
</evidence>
<proteinExistence type="predicted"/>
<evidence type="ECO:0000256" key="1">
    <source>
        <dbReference type="PROSITE-ProRule" id="PRU00276"/>
    </source>
</evidence>
<protein>
    <submittedName>
        <fullName evidence="4">Disintegrin and metalloproteinase domain-containing protein 10-like</fullName>
    </submittedName>
</protein>
<dbReference type="GeneID" id="108561653"/>
<keyword evidence="1" id="KW-0479">Metal-binding</keyword>
<dbReference type="Pfam" id="PF13688">
    <property type="entry name" value="Reprolysin_5"/>
    <property type="match status" value="1"/>
</dbReference>
<feature type="binding site" evidence="1">
    <location>
        <position position="263"/>
    </location>
    <ligand>
        <name>Zn(2+)</name>
        <dbReference type="ChEBI" id="CHEBI:29105"/>
        <note>catalytic</note>
    </ligand>
</feature>
<dbReference type="Gene3D" id="3.40.390.10">
    <property type="entry name" value="Collagenase (Catalytic Domain)"/>
    <property type="match status" value="1"/>
</dbReference>
<organism evidence="3 4">
    <name type="scientific">Nicrophorus vespilloides</name>
    <name type="common">Boreal carrion beetle</name>
    <dbReference type="NCBI Taxonomy" id="110193"/>
    <lineage>
        <taxon>Eukaryota</taxon>
        <taxon>Metazoa</taxon>
        <taxon>Ecdysozoa</taxon>
        <taxon>Arthropoda</taxon>
        <taxon>Hexapoda</taxon>
        <taxon>Insecta</taxon>
        <taxon>Pterygota</taxon>
        <taxon>Neoptera</taxon>
        <taxon>Endopterygota</taxon>
        <taxon>Coleoptera</taxon>
        <taxon>Polyphaga</taxon>
        <taxon>Staphyliniformia</taxon>
        <taxon>Silphidae</taxon>
        <taxon>Nicrophorinae</taxon>
        <taxon>Nicrophorus</taxon>
    </lineage>
</organism>
<dbReference type="InterPro" id="IPR001590">
    <property type="entry name" value="Peptidase_M12B"/>
</dbReference>